<name>A0AAE1A7J2_9GAST</name>
<organism evidence="2 3">
    <name type="scientific">Elysia crispata</name>
    <name type="common">lettuce slug</name>
    <dbReference type="NCBI Taxonomy" id="231223"/>
    <lineage>
        <taxon>Eukaryota</taxon>
        <taxon>Metazoa</taxon>
        <taxon>Spiralia</taxon>
        <taxon>Lophotrochozoa</taxon>
        <taxon>Mollusca</taxon>
        <taxon>Gastropoda</taxon>
        <taxon>Heterobranchia</taxon>
        <taxon>Euthyneura</taxon>
        <taxon>Panpulmonata</taxon>
        <taxon>Sacoglossa</taxon>
        <taxon>Placobranchoidea</taxon>
        <taxon>Plakobranchidae</taxon>
        <taxon>Elysia</taxon>
    </lineage>
</organism>
<evidence type="ECO:0000313" key="3">
    <source>
        <dbReference type="Proteomes" id="UP001283361"/>
    </source>
</evidence>
<evidence type="ECO:0000256" key="1">
    <source>
        <dbReference type="SAM" id="MobiDB-lite"/>
    </source>
</evidence>
<accession>A0AAE1A7J2</accession>
<feature type="region of interest" description="Disordered" evidence="1">
    <location>
        <begin position="137"/>
        <end position="158"/>
    </location>
</feature>
<sequence>MDPDSPHCGGFHTRIDYALWELCVAEITTSSVLGLSAESQDVFGNPMWFLAVSEVGFSGLSFFSKVDERNEQRIEPCDAERAIKTRHKPLQLDRLGVQLVQFARESDGCLPSSEATSQTLGLLSVMRLSSDLNSLTEASDDLPTAEELGYSGTPTSDS</sequence>
<evidence type="ECO:0000313" key="2">
    <source>
        <dbReference type="EMBL" id="KAK3782779.1"/>
    </source>
</evidence>
<proteinExistence type="predicted"/>
<dbReference type="AlphaFoldDB" id="A0AAE1A7J2"/>
<gene>
    <name evidence="2" type="ORF">RRG08_035118</name>
</gene>
<reference evidence="2" key="1">
    <citation type="journal article" date="2023" name="G3 (Bethesda)">
        <title>A reference genome for the long-term kleptoplast-retaining sea slug Elysia crispata morphotype clarki.</title>
        <authorList>
            <person name="Eastman K.E."/>
            <person name="Pendleton A.L."/>
            <person name="Shaikh M.A."/>
            <person name="Suttiyut T."/>
            <person name="Ogas R."/>
            <person name="Tomko P."/>
            <person name="Gavelis G."/>
            <person name="Widhalm J.R."/>
            <person name="Wisecaver J.H."/>
        </authorList>
    </citation>
    <scope>NUCLEOTIDE SEQUENCE</scope>
    <source>
        <strain evidence="2">ECLA1</strain>
    </source>
</reference>
<comment type="caution">
    <text evidence="2">The sequence shown here is derived from an EMBL/GenBank/DDBJ whole genome shotgun (WGS) entry which is preliminary data.</text>
</comment>
<dbReference type="EMBL" id="JAWDGP010002488">
    <property type="protein sequence ID" value="KAK3782779.1"/>
    <property type="molecule type" value="Genomic_DNA"/>
</dbReference>
<keyword evidence="3" id="KW-1185">Reference proteome</keyword>
<protein>
    <submittedName>
        <fullName evidence="2">Uncharacterized protein</fullName>
    </submittedName>
</protein>
<dbReference type="Proteomes" id="UP001283361">
    <property type="component" value="Unassembled WGS sequence"/>
</dbReference>